<dbReference type="STRING" id="743720.Psefu_3915"/>
<dbReference type="KEGG" id="pfv:Psefu_3915"/>
<evidence type="ECO:0000313" key="2">
    <source>
        <dbReference type="Proteomes" id="UP000000686"/>
    </source>
</evidence>
<accession>F6AHG8</accession>
<gene>
    <name evidence="1" type="ordered locus">Psefu_3915</name>
</gene>
<name>F6AHG8_PSEF1</name>
<organism evidence="1 2">
    <name type="scientific">Pseudomonas fulva (strain 12-X)</name>
    <dbReference type="NCBI Taxonomy" id="743720"/>
    <lineage>
        <taxon>Bacteria</taxon>
        <taxon>Pseudomonadati</taxon>
        <taxon>Pseudomonadota</taxon>
        <taxon>Gammaproteobacteria</taxon>
        <taxon>Pseudomonadales</taxon>
        <taxon>Pseudomonadaceae</taxon>
        <taxon>Pseudomonas</taxon>
    </lineage>
</organism>
<dbReference type="HOGENOM" id="CLU_1033169_0_0_6"/>
<protein>
    <submittedName>
        <fullName evidence="1">Uncharacterized protein</fullName>
    </submittedName>
</protein>
<dbReference type="eggNOG" id="COG5010">
    <property type="taxonomic scope" value="Bacteria"/>
</dbReference>
<reference evidence="1 2" key="1">
    <citation type="submission" date="2011-04" db="EMBL/GenBank/DDBJ databases">
        <title>Complete sequence of Pseudomonas fulva 12-X.</title>
        <authorList>
            <consortium name="US DOE Joint Genome Institute"/>
            <person name="Lucas S."/>
            <person name="Han J."/>
            <person name="Lapidus A."/>
            <person name="Cheng J.-F."/>
            <person name="Goodwin L."/>
            <person name="Pitluck S."/>
            <person name="Peters L."/>
            <person name="Mikhailova N."/>
            <person name="Pagani I."/>
            <person name="Davenport K."/>
            <person name="Han C."/>
            <person name="Tapia R."/>
            <person name="Land M."/>
            <person name="Hauser L."/>
            <person name="Kyrpides N."/>
            <person name="Ivanova N."/>
            <person name="Pagani I."/>
            <person name="Lcollab F.I."/>
            <person name="Woyke T."/>
        </authorList>
    </citation>
    <scope>NUCLEOTIDE SEQUENCE [LARGE SCALE GENOMIC DNA]</scope>
    <source>
        <strain evidence="2">12-X</strain>
    </source>
</reference>
<dbReference type="Proteomes" id="UP000000686">
    <property type="component" value="Chromosome"/>
</dbReference>
<dbReference type="AlphaFoldDB" id="F6AHG8"/>
<evidence type="ECO:0000313" key="1">
    <source>
        <dbReference type="EMBL" id="AEF23871.1"/>
    </source>
</evidence>
<sequence length="272" mass="31385">MTTNMPAEPIHLFHIAYSDATLEGMPAGFELLDNMAHERDDWREYWPIRRFLLEQPLDEEAWYGFFSPRFKEKIGLDALHVREFVQAAAATGADVCTFSPQPDMGAFFLNVFEQEDLFHPGFLDISQAFVRHVGLDVALRQLVMDSRQIVFSNYIVARPAFWRRWLALNEQLFALCEQGEGELADGLRRESSYPGSVPCKVFLMERLASLILTLEPNWRVRAYNTFDCAWSASRLNQFKLEAVLSDALKIAMREQGFAQYRDAFAALRDKLR</sequence>
<proteinExistence type="predicted"/>
<dbReference type="EMBL" id="CP002727">
    <property type="protein sequence ID" value="AEF23871.1"/>
    <property type="molecule type" value="Genomic_DNA"/>
</dbReference>
<keyword evidence="2" id="KW-1185">Reference proteome</keyword>